<evidence type="ECO:0000256" key="4">
    <source>
        <dbReference type="ARBA" id="ARBA00023136"/>
    </source>
</evidence>
<sequence length="285" mass="33124">MKHEKVYQLMLIPEKGDRQKLIKPLFPMSFCLSPYILSSESKASLFVVKCKKYVLICFIIKPVGALFQILANHYQWEKLQIVVQMIVVVSVCASLYYLVMFYQVIKKPLAPYNPLFKFLVIKITLFFTFWQEITLKITEPEILTCFSGASQRVDEQIMIGLENILVCFEMFIMSIVAGYAFTFHEFKIFGVNRGNFKGALQDMIDTFKTDVYVIQIKPNPIKHNTYEVPLNQYDGRISQTALGQQQYAQLRTSSVAEIEMTPQNTNQQIKKKKKDLNDYLLLNHH</sequence>
<organism evidence="6 7">
    <name type="scientific">Pseudocohnilembus persalinus</name>
    <name type="common">Ciliate</name>
    <dbReference type="NCBI Taxonomy" id="266149"/>
    <lineage>
        <taxon>Eukaryota</taxon>
        <taxon>Sar</taxon>
        <taxon>Alveolata</taxon>
        <taxon>Ciliophora</taxon>
        <taxon>Intramacronucleata</taxon>
        <taxon>Oligohymenophorea</taxon>
        <taxon>Scuticociliatia</taxon>
        <taxon>Philasterida</taxon>
        <taxon>Pseudocohnilembidae</taxon>
        <taxon>Pseudocohnilembus</taxon>
    </lineage>
</organism>
<name>A0A0V0Q9A4_PSEPJ</name>
<keyword evidence="7" id="KW-1185">Reference proteome</keyword>
<evidence type="ECO:0000256" key="1">
    <source>
        <dbReference type="ARBA" id="ARBA00004141"/>
    </source>
</evidence>
<evidence type="ECO:0000256" key="5">
    <source>
        <dbReference type="SAM" id="Phobius"/>
    </source>
</evidence>
<evidence type="ECO:0000256" key="3">
    <source>
        <dbReference type="ARBA" id="ARBA00022989"/>
    </source>
</evidence>
<comment type="caution">
    <text evidence="6">The sequence shown here is derived from an EMBL/GenBank/DDBJ whole genome shotgun (WGS) entry which is preliminary data.</text>
</comment>
<gene>
    <name evidence="6" type="ORF">PPERSA_03898</name>
</gene>
<feature type="transmembrane region" description="Helical" evidence="5">
    <location>
        <begin position="81"/>
        <end position="102"/>
    </location>
</feature>
<proteinExistence type="predicted"/>
<evidence type="ECO:0000313" key="6">
    <source>
        <dbReference type="EMBL" id="KRW98763.1"/>
    </source>
</evidence>
<accession>A0A0V0Q9A4</accession>
<dbReference type="OMA" id="NEVDIHI"/>
<dbReference type="Pfam" id="PF03619">
    <property type="entry name" value="Solute_trans_a"/>
    <property type="match status" value="1"/>
</dbReference>
<keyword evidence="3 5" id="KW-1133">Transmembrane helix</keyword>
<keyword evidence="2 5" id="KW-0812">Transmembrane</keyword>
<comment type="subcellular location">
    <subcellularLocation>
        <location evidence="1">Membrane</location>
        <topology evidence="1">Multi-pass membrane protein</topology>
    </subcellularLocation>
</comment>
<dbReference type="OrthoDB" id="305039at2759"/>
<dbReference type="InterPro" id="IPR005178">
    <property type="entry name" value="Ostalpha/TMEM184C"/>
</dbReference>
<dbReference type="SMART" id="SM01417">
    <property type="entry name" value="Solute_trans_a"/>
    <property type="match status" value="1"/>
</dbReference>
<evidence type="ECO:0008006" key="8">
    <source>
        <dbReference type="Google" id="ProtNLM"/>
    </source>
</evidence>
<reference evidence="6 7" key="1">
    <citation type="journal article" date="2015" name="Sci. Rep.">
        <title>Genome of the facultative scuticociliatosis pathogen Pseudocohnilembus persalinus provides insight into its virulence through horizontal gene transfer.</title>
        <authorList>
            <person name="Xiong J."/>
            <person name="Wang G."/>
            <person name="Cheng J."/>
            <person name="Tian M."/>
            <person name="Pan X."/>
            <person name="Warren A."/>
            <person name="Jiang C."/>
            <person name="Yuan D."/>
            <person name="Miao W."/>
        </authorList>
    </citation>
    <scope>NUCLEOTIDE SEQUENCE [LARGE SCALE GENOMIC DNA]</scope>
    <source>
        <strain evidence="6">36N120E</strain>
    </source>
</reference>
<feature type="transmembrane region" description="Helical" evidence="5">
    <location>
        <begin position="53"/>
        <end position="75"/>
    </location>
</feature>
<dbReference type="PANTHER" id="PTHR23423">
    <property type="entry name" value="ORGANIC SOLUTE TRANSPORTER-RELATED"/>
    <property type="match status" value="1"/>
</dbReference>
<evidence type="ECO:0000313" key="7">
    <source>
        <dbReference type="Proteomes" id="UP000054937"/>
    </source>
</evidence>
<protein>
    <recommendedName>
        <fullName evidence="8">Organic solute transporter Ost-alpha</fullName>
    </recommendedName>
</protein>
<dbReference type="Proteomes" id="UP000054937">
    <property type="component" value="Unassembled WGS sequence"/>
</dbReference>
<dbReference type="InParanoid" id="A0A0V0Q9A4"/>
<feature type="transmembrane region" description="Helical" evidence="5">
    <location>
        <begin position="163"/>
        <end position="183"/>
    </location>
</feature>
<dbReference type="GO" id="GO:0016020">
    <property type="term" value="C:membrane"/>
    <property type="evidence" value="ECO:0007669"/>
    <property type="project" value="UniProtKB-SubCell"/>
</dbReference>
<dbReference type="AlphaFoldDB" id="A0A0V0Q9A4"/>
<dbReference type="EMBL" id="LDAU01000231">
    <property type="protein sequence ID" value="KRW98763.1"/>
    <property type="molecule type" value="Genomic_DNA"/>
</dbReference>
<keyword evidence="4 5" id="KW-0472">Membrane</keyword>
<evidence type="ECO:0000256" key="2">
    <source>
        <dbReference type="ARBA" id="ARBA00022692"/>
    </source>
</evidence>